<evidence type="ECO:0000256" key="1">
    <source>
        <dbReference type="SAM" id="Phobius"/>
    </source>
</evidence>
<proteinExistence type="predicted"/>
<feature type="transmembrane region" description="Helical" evidence="1">
    <location>
        <begin position="117"/>
        <end position="136"/>
    </location>
</feature>
<keyword evidence="1" id="KW-0472">Membrane</keyword>
<dbReference type="RefSeq" id="WP_055062578.1">
    <property type="nucleotide sequence ID" value="NZ_CVRQ01000034.1"/>
</dbReference>
<evidence type="ECO:0000313" key="3">
    <source>
        <dbReference type="Proteomes" id="UP000049472"/>
    </source>
</evidence>
<accession>A0A0M6WUZ5</accession>
<gene>
    <name evidence="2" type="ORF">T1815_26901</name>
</gene>
<name>A0A0M6WUZ5_9FIRM</name>
<keyword evidence="1" id="KW-1133">Transmembrane helix</keyword>
<protein>
    <submittedName>
        <fullName evidence="2">Uncharacterized protein</fullName>
    </submittedName>
</protein>
<feature type="transmembrane region" description="Helical" evidence="1">
    <location>
        <begin position="39"/>
        <end position="56"/>
    </location>
</feature>
<dbReference type="EMBL" id="CVRQ01000034">
    <property type="protein sequence ID" value="CRL41416.1"/>
    <property type="molecule type" value="Genomic_DNA"/>
</dbReference>
<keyword evidence="1" id="KW-0812">Transmembrane</keyword>
<reference evidence="3" key="1">
    <citation type="submission" date="2015-05" db="EMBL/GenBank/DDBJ databases">
        <authorList>
            <consortium name="Pathogen Informatics"/>
        </authorList>
    </citation>
    <scope>NUCLEOTIDE SEQUENCE [LARGE SCALE GENOMIC DNA]</scope>
    <source>
        <strain evidence="3">T1-815</strain>
    </source>
</reference>
<evidence type="ECO:0000313" key="2">
    <source>
        <dbReference type="EMBL" id="CRL41416.1"/>
    </source>
</evidence>
<dbReference type="Proteomes" id="UP000049472">
    <property type="component" value="Unassembled WGS sequence"/>
</dbReference>
<organism evidence="2 3">
    <name type="scientific">Agathobacter rectalis</name>
    <dbReference type="NCBI Taxonomy" id="39491"/>
    <lineage>
        <taxon>Bacteria</taxon>
        <taxon>Bacillati</taxon>
        <taxon>Bacillota</taxon>
        <taxon>Clostridia</taxon>
        <taxon>Lachnospirales</taxon>
        <taxon>Lachnospiraceae</taxon>
        <taxon>Agathobacter</taxon>
    </lineage>
</organism>
<sequence length="146" mass="17222">MRKTHLIIVNIVLLLWYFLSMIGLKIGDKYLVTGAFEEEWVFMLIPTITFVLMLVTKNVGRNIHLIWLAGWFVTQFLSHEWYTLFGRGFMGEMDKKIAYFSECIQLINMDGRYVPDVYHIVLHILIIVAFVVTLLYREEKTLVDEV</sequence>
<dbReference type="AlphaFoldDB" id="A0A0M6WUZ5"/>
<feature type="transmembrane region" description="Helical" evidence="1">
    <location>
        <begin position="63"/>
        <end position="82"/>
    </location>
</feature>
<keyword evidence="3" id="KW-1185">Reference proteome</keyword>
<feature type="transmembrane region" description="Helical" evidence="1">
    <location>
        <begin position="7"/>
        <end position="27"/>
    </location>
</feature>